<evidence type="ECO:0000256" key="1">
    <source>
        <dbReference type="SAM" id="MobiDB-lite"/>
    </source>
</evidence>
<comment type="caution">
    <text evidence="2">The sequence shown here is derived from an EMBL/GenBank/DDBJ whole genome shotgun (WGS) entry which is preliminary data.</text>
</comment>
<evidence type="ECO:0000313" key="3">
    <source>
        <dbReference type="Proteomes" id="UP001283361"/>
    </source>
</evidence>
<feature type="compositionally biased region" description="Basic and acidic residues" evidence="1">
    <location>
        <begin position="1"/>
        <end position="25"/>
    </location>
</feature>
<keyword evidence="3" id="KW-1185">Reference proteome</keyword>
<accession>A0AAE0XNT8</accession>
<gene>
    <name evidence="2" type="ORF">RRG08_057558</name>
</gene>
<name>A0AAE0XNT8_9GAST</name>
<dbReference type="Proteomes" id="UP001283361">
    <property type="component" value="Unassembled WGS sequence"/>
</dbReference>
<proteinExistence type="predicted"/>
<dbReference type="EMBL" id="JAWDGP010008013">
    <property type="protein sequence ID" value="KAK3697337.1"/>
    <property type="molecule type" value="Genomic_DNA"/>
</dbReference>
<reference evidence="2" key="1">
    <citation type="journal article" date="2023" name="G3 (Bethesda)">
        <title>A reference genome for the long-term kleptoplast-retaining sea slug Elysia crispata morphotype clarki.</title>
        <authorList>
            <person name="Eastman K.E."/>
            <person name="Pendleton A.L."/>
            <person name="Shaikh M.A."/>
            <person name="Suttiyut T."/>
            <person name="Ogas R."/>
            <person name="Tomko P."/>
            <person name="Gavelis G."/>
            <person name="Widhalm J.R."/>
            <person name="Wisecaver J.H."/>
        </authorList>
    </citation>
    <scope>NUCLEOTIDE SEQUENCE</scope>
    <source>
        <strain evidence="2">ECLA1</strain>
    </source>
</reference>
<organism evidence="2 3">
    <name type="scientific">Elysia crispata</name>
    <name type="common">lettuce slug</name>
    <dbReference type="NCBI Taxonomy" id="231223"/>
    <lineage>
        <taxon>Eukaryota</taxon>
        <taxon>Metazoa</taxon>
        <taxon>Spiralia</taxon>
        <taxon>Lophotrochozoa</taxon>
        <taxon>Mollusca</taxon>
        <taxon>Gastropoda</taxon>
        <taxon>Heterobranchia</taxon>
        <taxon>Euthyneura</taxon>
        <taxon>Panpulmonata</taxon>
        <taxon>Sacoglossa</taxon>
        <taxon>Placobranchoidea</taxon>
        <taxon>Plakobranchidae</taxon>
        <taxon>Elysia</taxon>
    </lineage>
</organism>
<dbReference type="AlphaFoldDB" id="A0AAE0XNT8"/>
<sequence>MNIDKESESTKKTDRHSDKQEERRALKATQPLSPLGSDEGADAEFPQADIIPWFKGLVSGQPSFVHIKTWAAMGRPDPGFRLIVSGQLDQAGQHGVSTKISLLMTEILTRH</sequence>
<evidence type="ECO:0000313" key="2">
    <source>
        <dbReference type="EMBL" id="KAK3697337.1"/>
    </source>
</evidence>
<feature type="region of interest" description="Disordered" evidence="1">
    <location>
        <begin position="1"/>
        <end position="41"/>
    </location>
</feature>
<protein>
    <submittedName>
        <fullName evidence="2">Uncharacterized protein</fullName>
    </submittedName>
</protein>